<comment type="similarity">
    <text evidence="1">Belongs to the SMC family. SbcC subfamily.</text>
</comment>
<feature type="domain" description="RecF/RecN/SMC N-terminal" evidence="5">
    <location>
        <begin position="35"/>
        <end position="619"/>
    </location>
</feature>
<feature type="compositionally biased region" description="Basic and acidic residues" evidence="4">
    <location>
        <begin position="19"/>
        <end position="30"/>
    </location>
</feature>
<dbReference type="InterPro" id="IPR003395">
    <property type="entry name" value="RecF/RecN/SMC_N"/>
</dbReference>
<reference evidence="6 7" key="1">
    <citation type="submission" date="2020-01" db="EMBL/GenBank/DDBJ databases">
        <title>Investigation of new actinobacteria for the biodesulphurisation of diesel fuel.</title>
        <authorList>
            <person name="Athi Narayanan S.M."/>
        </authorList>
    </citation>
    <scope>NUCLEOTIDE SEQUENCE [LARGE SCALE GENOMIC DNA]</scope>
    <source>
        <strain evidence="6 7">213E</strain>
    </source>
</reference>
<organism evidence="6 7">
    <name type="scientific">Gordonia desulfuricans</name>
    <dbReference type="NCBI Taxonomy" id="89051"/>
    <lineage>
        <taxon>Bacteria</taxon>
        <taxon>Bacillati</taxon>
        <taxon>Actinomycetota</taxon>
        <taxon>Actinomycetes</taxon>
        <taxon>Mycobacteriales</taxon>
        <taxon>Gordoniaceae</taxon>
        <taxon>Gordonia</taxon>
    </lineage>
</organism>
<comment type="caution">
    <text evidence="6">The sequence shown here is derived from an EMBL/GenBank/DDBJ whole genome shotgun (WGS) entry which is preliminary data.</text>
</comment>
<dbReference type="SUPFAM" id="SSF52540">
    <property type="entry name" value="P-loop containing nucleoside triphosphate hydrolases"/>
    <property type="match status" value="1"/>
</dbReference>
<dbReference type="PANTHER" id="PTHR32114:SF2">
    <property type="entry name" value="ABC TRANSPORTER ABCH.3"/>
    <property type="match status" value="1"/>
</dbReference>
<evidence type="ECO:0000256" key="4">
    <source>
        <dbReference type="SAM" id="MobiDB-lite"/>
    </source>
</evidence>
<dbReference type="EMBL" id="JAADZU010000110">
    <property type="protein sequence ID" value="NDK92277.1"/>
    <property type="molecule type" value="Genomic_DNA"/>
</dbReference>
<dbReference type="InterPro" id="IPR027417">
    <property type="entry name" value="P-loop_NTPase"/>
</dbReference>
<keyword evidence="7" id="KW-1185">Reference proteome</keyword>
<proteinExistence type="inferred from homology"/>
<evidence type="ECO:0000256" key="3">
    <source>
        <dbReference type="ARBA" id="ARBA00013368"/>
    </source>
</evidence>
<gene>
    <name evidence="6" type="ORF">GYA93_22345</name>
</gene>
<dbReference type="Pfam" id="PF02463">
    <property type="entry name" value="SMC_N"/>
    <property type="match status" value="1"/>
</dbReference>
<name>A0A7K3LXL4_9ACTN</name>
<dbReference type="PANTHER" id="PTHR32114">
    <property type="entry name" value="ABC TRANSPORTER ABCH.3"/>
    <property type="match status" value="1"/>
</dbReference>
<evidence type="ECO:0000313" key="7">
    <source>
        <dbReference type="Proteomes" id="UP000466307"/>
    </source>
</evidence>
<dbReference type="Proteomes" id="UP000466307">
    <property type="component" value="Unassembled WGS sequence"/>
</dbReference>
<dbReference type="Gene3D" id="3.40.50.300">
    <property type="entry name" value="P-loop containing nucleotide triphosphate hydrolases"/>
    <property type="match status" value="2"/>
</dbReference>
<accession>A0A7K3LXL4</accession>
<evidence type="ECO:0000256" key="1">
    <source>
        <dbReference type="ARBA" id="ARBA00006930"/>
    </source>
</evidence>
<feature type="region of interest" description="Disordered" evidence="4">
    <location>
        <begin position="1"/>
        <end position="31"/>
    </location>
</feature>
<protein>
    <recommendedName>
        <fullName evidence="3">Nuclease SbcCD subunit C</fullName>
    </recommendedName>
</protein>
<evidence type="ECO:0000313" key="6">
    <source>
        <dbReference type="EMBL" id="NDK92277.1"/>
    </source>
</evidence>
<dbReference type="AlphaFoldDB" id="A0A7K3LXL4"/>
<comment type="subunit">
    <text evidence="2">Heterodimer of SbcC and SbcD.</text>
</comment>
<evidence type="ECO:0000259" key="5">
    <source>
        <dbReference type="Pfam" id="PF02463"/>
    </source>
</evidence>
<sequence length="781" mass="84944">MDSEESLTAQLGEGALAQHRPEPEAREERPAGAFVHQISVSGFRGIGAEATLKITPFPGITVVSGRNGSGKSSFAEALEFALTGQSYRWRNKGAKLWQDNWRNLHSPDPCSVSVEFAVEDSTTTSIGAEWAAGAELGDAKHWSQVMREKQQEGVSALGWTNAIEIHRPILSYDEIGGLLDQEPSKLYDALAKLLALDEIQDAEARLDALFKQKSQPGDMAKAALKQLKSQVQESDDPRSAELVKLLRKRPPNLDAVAELISGSTSGAESVVVRLDAIANTVGPDVQHAAALAASLRDALSTSRGLADESMRTAELRADLLRKALEFHSADAEPAACPVCGEGTLTADWAEHTRAFLETEQGQLAMYSEARAQVNQLEQQARALLTSVPMVTAIDGAELTSLPAYQVAQAAAAQIPHTVEGLPSYLESTIPAVQASLDTLRTEATELSAALRDSWAPIATATLAWLGLERDAQQSTELVDRISKARNWVRNHSGELRNERLRPISEGARAIWSQLRQESNVEISDIALEGSRNRRRAVLQGTVDGQETSALSVMSQGELHALALALFLPRATAAPSPFRFVVLDDPIQAMDPAKIDGFLNVLTGIAKNRQVIVFSHDDRLPTAIRQRSIPAQLLEVRREQGSQVTVKFADVPARRFVDDARALVSDRTLSDDVRRQVLPGFFRFAIEAAARQAFYTQRSLHGDKQIETEELWHGATTTADYISLVLETMAGTTPSVTSWCKLRPHRGTSVGIATRGFHHGAHVSHADVNDLKSTVDDILATR</sequence>
<evidence type="ECO:0000256" key="2">
    <source>
        <dbReference type="ARBA" id="ARBA00011322"/>
    </source>
</evidence>